<protein>
    <recommendedName>
        <fullName evidence="1">HRDC domain-containing protein</fullName>
    </recommendedName>
</protein>
<organism evidence="2 3">
    <name type="scientific">Actinocatenispora thailandica</name>
    <dbReference type="NCBI Taxonomy" id="227318"/>
    <lineage>
        <taxon>Bacteria</taxon>
        <taxon>Bacillati</taxon>
        <taxon>Actinomycetota</taxon>
        <taxon>Actinomycetes</taxon>
        <taxon>Micromonosporales</taxon>
        <taxon>Micromonosporaceae</taxon>
        <taxon>Actinocatenispora</taxon>
    </lineage>
</organism>
<dbReference type="PANTHER" id="PTHR47649:SF1">
    <property type="entry name" value="RIBONUCLEASE D"/>
    <property type="match status" value="1"/>
</dbReference>
<dbReference type="EMBL" id="AP023355">
    <property type="protein sequence ID" value="BCJ35947.1"/>
    <property type="molecule type" value="Genomic_DNA"/>
</dbReference>
<dbReference type="InterPro" id="IPR002121">
    <property type="entry name" value="HRDC_dom"/>
</dbReference>
<dbReference type="InterPro" id="IPR044876">
    <property type="entry name" value="HRDC_dom_sf"/>
</dbReference>
<dbReference type="Proteomes" id="UP000611640">
    <property type="component" value="Chromosome"/>
</dbReference>
<dbReference type="PANTHER" id="PTHR47649">
    <property type="entry name" value="RIBONUCLEASE D"/>
    <property type="match status" value="1"/>
</dbReference>
<dbReference type="InterPro" id="IPR041605">
    <property type="entry name" value="Exo_C"/>
</dbReference>
<dbReference type="KEGG" id="atl:Athai_34500"/>
<accession>A0A7R7HX93</accession>
<proteinExistence type="predicted"/>
<dbReference type="GO" id="GO:0000166">
    <property type="term" value="F:nucleotide binding"/>
    <property type="evidence" value="ECO:0007669"/>
    <property type="project" value="InterPro"/>
</dbReference>
<dbReference type="AlphaFoldDB" id="A0A7R7HX93"/>
<dbReference type="GO" id="GO:0003676">
    <property type="term" value="F:nucleic acid binding"/>
    <property type="evidence" value="ECO:0007669"/>
    <property type="project" value="InterPro"/>
</dbReference>
<sequence length="152" mass="15866">MLPDAAIVAAAQADPGDERELTAVPGFAGRGARRLGGTWLEALLQAKALSAAELPAVSVPPDGPPPTHRWAERDPAAAARLVRARAAVGAIAADHTVPPENLLTPDTLRRLAWSPPQPVDQASVRVFLAEHGARSWQIGLTLDALTGALTDE</sequence>
<evidence type="ECO:0000259" key="1">
    <source>
        <dbReference type="PROSITE" id="PS50967"/>
    </source>
</evidence>
<keyword evidence="3" id="KW-1185">Reference proteome</keyword>
<reference evidence="2 3" key="1">
    <citation type="submission" date="2020-08" db="EMBL/GenBank/DDBJ databases">
        <title>Whole genome shotgun sequence of Actinocatenispora thailandica NBRC 105041.</title>
        <authorList>
            <person name="Komaki H."/>
            <person name="Tamura T."/>
        </authorList>
    </citation>
    <scope>NUCLEOTIDE SEQUENCE [LARGE SCALE GENOMIC DNA]</scope>
    <source>
        <strain evidence="2 3">NBRC 105041</strain>
    </source>
</reference>
<evidence type="ECO:0000313" key="2">
    <source>
        <dbReference type="EMBL" id="BCJ35947.1"/>
    </source>
</evidence>
<dbReference type="SUPFAM" id="SSF47819">
    <property type="entry name" value="HRDC-like"/>
    <property type="match status" value="1"/>
</dbReference>
<dbReference type="InterPro" id="IPR051086">
    <property type="entry name" value="RNase_D-like"/>
</dbReference>
<gene>
    <name evidence="2" type="ORF">Athai_34500</name>
</gene>
<dbReference type="Gene3D" id="1.10.150.80">
    <property type="entry name" value="HRDC domain"/>
    <property type="match status" value="2"/>
</dbReference>
<evidence type="ECO:0000313" key="3">
    <source>
        <dbReference type="Proteomes" id="UP000611640"/>
    </source>
</evidence>
<dbReference type="PROSITE" id="PS50967">
    <property type="entry name" value="HRDC"/>
    <property type="match status" value="1"/>
</dbReference>
<feature type="domain" description="HRDC" evidence="1">
    <location>
        <begin position="1"/>
        <end position="53"/>
    </location>
</feature>
<dbReference type="InterPro" id="IPR010997">
    <property type="entry name" value="HRDC-like_sf"/>
</dbReference>
<dbReference type="Pfam" id="PF18305">
    <property type="entry name" value="DNA_pol_A_exoN"/>
    <property type="match status" value="1"/>
</dbReference>
<name>A0A7R7HX93_9ACTN</name>